<dbReference type="EMBL" id="JAULSN010000004">
    <property type="protein sequence ID" value="KAK3372981.1"/>
    <property type="molecule type" value="Genomic_DNA"/>
</dbReference>
<name>A0AAE0KAC8_9PEZI</name>
<accession>A0AAE0KAC8</accession>
<proteinExistence type="predicted"/>
<evidence type="ECO:0000313" key="2">
    <source>
        <dbReference type="Proteomes" id="UP001287356"/>
    </source>
</evidence>
<evidence type="ECO:0000313" key="1">
    <source>
        <dbReference type="EMBL" id="KAK3372981.1"/>
    </source>
</evidence>
<protein>
    <submittedName>
        <fullName evidence="1">Uncharacterized protein</fullName>
    </submittedName>
</protein>
<organism evidence="1 2">
    <name type="scientific">Lasiosphaeria ovina</name>
    <dbReference type="NCBI Taxonomy" id="92902"/>
    <lineage>
        <taxon>Eukaryota</taxon>
        <taxon>Fungi</taxon>
        <taxon>Dikarya</taxon>
        <taxon>Ascomycota</taxon>
        <taxon>Pezizomycotina</taxon>
        <taxon>Sordariomycetes</taxon>
        <taxon>Sordariomycetidae</taxon>
        <taxon>Sordariales</taxon>
        <taxon>Lasiosphaeriaceae</taxon>
        <taxon>Lasiosphaeria</taxon>
    </lineage>
</organism>
<reference evidence="1" key="1">
    <citation type="journal article" date="2023" name="Mol. Phylogenet. Evol.">
        <title>Genome-scale phylogeny and comparative genomics of the fungal order Sordariales.</title>
        <authorList>
            <person name="Hensen N."/>
            <person name="Bonometti L."/>
            <person name="Westerberg I."/>
            <person name="Brannstrom I.O."/>
            <person name="Guillou S."/>
            <person name="Cros-Aarteil S."/>
            <person name="Calhoun S."/>
            <person name="Haridas S."/>
            <person name="Kuo A."/>
            <person name="Mondo S."/>
            <person name="Pangilinan J."/>
            <person name="Riley R."/>
            <person name="LaButti K."/>
            <person name="Andreopoulos B."/>
            <person name="Lipzen A."/>
            <person name="Chen C."/>
            <person name="Yan M."/>
            <person name="Daum C."/>
            <person name="Ng V."/>
            <person name="Clum A."/>
            <person name="Steindorff A."/>
            <person name="Ohm R.A."/>
            <person name="Martin F."/>
            <person name="Silar P."/>
            <person name="Natvig D.O."/>
            <person name="Lalanne C."/>
            <person name="Gautier V."/>
            <person name="Ament-Velasquez S.L."/>
            <person name="Kruys A."/>
            <person name="Hutchinson M.I."/>
            <person name="Powell A.J."/>
            <person name="Barry K."/>
            <person name="Miller A.N."/>
            <person name="Grigoriev I.V."/>
            <person name="Debuchy R."/>
            <person name="Gladieux P."/>
            <person name="Hiltunen Thoren M."/>
            <person name="Johannesson H."/>
        </authorList>
    </citation>
    <scope>NUCLEOTIDE SEQUENCE</scope>
    <source>
        <strain evidence="1">CBS 958.72</strain>
    </source>
</reference>
<dbReference type="AlphaFoldDB" id="A0AAE0KAC8"/>
<comment type="caution">
    <text evidence="1">The sequence shown here is derived from an EMBL/GenBank/DDBJ whole genome shotgun (WGS) entry which is preliminary data.</text>
</comment>
<dbReference type="Proteomes" id="UP001287356">
    <property type="component" value="Unassembled WGS sequence"/>
</dbReference>
<gene>
    <name evidence="1" type="ORF">B0T24DRAFT_248703</name>
</gene>
<sequence>MRRPMTSIPNTVWTDGRWVSPRGFTLWFCISYRREIYRPTALISQATLCRHDDEKNGDFFDLEILRPLTDCLHDAGYRVLLYYIYDLPNQCMCSTEHLDPMLYPYGTRHPDGMAIIPDYMLDQLAGAMHSFMHDPGTLKLTGHLLVPALGVWIGVGQGAELGFTFGHRWPFVMHCLIVCKDVTCFRLLGPNSSRRHIMEEKIYESGQKQVVAYNEAVLQELQDYFGPSWSWESWNTTLVADKLRECGTKIQAAVEEFENQLSIWSGTTPASMTHVVLFVDE</sequence>
<keyword evidence="2" id="KW-1185">Reference proteome</keyword>
<reference evidence="1" key="2">
    <citation type="submission" date="2023-06" db="EMBL/GenBank/DDBJ databases">
        <authorList>
            <consortium name="Lawrence Berkeley National Laboratory"/>
            <person name="Haridas S."/>
            <person name="Hensen N."/>
            <person name="Bonometti L."/>
            <person name="Westerberg I."/>
            <person name="Brannstrom I.O."/>
            <person name="Guillou S."/>
            <person name="Cros-Aarteil S."/>
            <person name="Calhoun S."/>
            <person name="Kuo A."/>
            <person name="Mondo S."/>
            <person name="Pangilinan J."/>
            <person name="Riley R."/>
            <person name="Labutti K."/>
            <person name="Andreopoulos B."/>
            <person name="Lipzen A."/>
            <person name="Chen C."/>
            <person name="Yanf M."/>
            <person name="Daum C."/>
            <person name="Ng V."/>
            <person name="Clum A."/>
            <person name="Steindorff A."/>
            <person name="Ohm R."/>
            <person name="Martin F."/>
            <person name="Silar P."/>
            <person name="Natvig D."/>
            <person name="Lalanne C."/>
            <person name="Gautier V."/>
            <person name="Ament-Velasquez S.L."/>
            <person name="Kruys A."/>
            <person name="Hutchinson M.I."/>
            <person name="Powell A.J."/>
            <person name="Barry K."/>
            <person name="Miller A.N."/>
            <person name="Grigoriev I.V."/>
            <person name="Debuchy R."/>
            <person name="Gladieux P."/>
            <person name="Thoren M.H."/>
            <person name="Johannesson H."/>
        </authorList>
    </citation>
    <scope>NUCLEOTIDE SEQUENCE</scope>
    <source>
        <strain evidence="1">CBS 958.72</strain>
    </source>
</reference>